<evidence type="ECO:0000313" key="4">
    <source>
        <dbReference type="Proteomes" id="UP000007799"/>
    </source>
</evidence>
<evidence type="ECO:0000313" key="3">
    <source>
        <dbReference type="EMBL" id="EGD72412.1"/>
    </source>
</evidence>
<feature type="compositionally biased region" description="Basic and acidic residues" evidence="1">
    <location>
        <begin position="136"/>
        <end position="148"/>
    </location>
</feature>
<organism evidence="4">
    <name type="scientific">Salpingoeca rosetta (strain ATCC 50818 / BSB-021)</name>
    <dbReference type="NCBI Taxonomy" id="946362"/>
    <lineage>
        <taxon>Eukaryota</taxon>
        <taxon>Choanoflagellata</taxon>
        <taxon>Craspedida</taxon>
        <taxon>Salpingoecidae</taxon>
        <taxon>Salpingoeca</taxon>
    </lineage>
</organism>
<dbReference type="PROSITE" id="PS50229">
    <property type="entry name" value="WH1"/>
    <property type="match status" value="1"/>
</dbReference>
<dbReference type="InterPro" id="IPR045027">
    <property type="entry name" value="Homer"/>
</dbReference>
<dbReference type="Proteomes" id="UP000007799">
    <property type="component" value="Unassembled WGS sequence"/>
</dbReference>
<dbReference type="AlphaFoldDB" id="F2TWG6"/>
<dbReference type="EMBL" id="GL832955">
    <property type="protein sequence ID" value="EGD72412.1"/>
    <property type="molecule type" value="Genomic_DNA"/>
</dbReference>
<dbReference type="InterPro" id="IPR011993">
    <property type="entry name" value="PH-like_dom_sf"/>
</dbReference>
<evidence type="ECO:0000259" key="2">
    <source>
        <dbReference type="PROSITE" id="PS50229"/>
    </source>
</evidence>
<keyword evidence="4" id="KW-1185">Reference proteome</keyword>
<dbReference type="GeneID" id="16067439"/>
<dbReference type="Pfam" id="PF00568">
    <property type="entry name" value="WH1"/>
    <property type="match status" value="1"/>
</dbReference>
<dbReference type="PANTHER" id="PTHR10918">
    <property type="entry name" value="HOMER"/>
    <property type="match status" value="1"/>
</dbReference>
<protein>
    <submittedName>
        <fullName evidence="3">Homer3 protein</fullName>
    </submittedName>
</protein>
<sequence>MSSSSVMFKTQAHVFQIDPQTKKSWLPLSKTAIPVSIVKQEDGTHRIRAAPADGDEVMSSTLSQGMLFTKTAPKFGQWTDTKAGTLYGLGFGAETDTLNFADAFSEALAKLDDSSTSTTPASPPKVAPKPATAAKPRQEPAKEKESAKPNKPSSASTGDAIGSPVDSQEVATLRYENERLRAALATSSANAKKWEEELQNLRNTNTRLKTALQESGKNVLQWKKQLAAWKDETTRLKKLLKEKEESSSTPDASSTASQPDQEVVTKLEEEVAAAKAELAEVRQQLEASQNAEKSAVDQQQEAEATVVQLKEQIKTLTAAAEYQSKYERLAEDMDAWKTSYANKLADLDDLHVALGALLQRE</sequence>
<evidence type="ECO:0000256" key="1">
    <source>
        <dbReference type="SAM" id="MobiDB-lite"/>
    </source>
</evidence>
<reference evidence="3" key="1">
    <citation type="submission" date="2009-08" db="EMBL/GenBank/DDBJ databases">
        <title>Annotation of Salpingoeca rosetta.</title>
        <authorList>
            <consortium name="The Broad Institute Genome Sequencing Platform"/>
            <person name="Russ C."/>
            <person name="Cuomo C."/>
            <person name="Burger G."/>
            <person name="Gray M.W."/>
            <person name="Holland P.W.H."/>
            <person name="King N."/>
            <person name="Lang F.B.F."/>
            <person name="Roger A.J."/>
            <person name="Ruiz-Trillo I."/>
            <person name="Young S.K."/>
            <person name="Zeng Q."/>
            <person name="Gargeya S."/>
            <person name="Alvarado L."/>
            <person name="Berlin A."/>
            <person name="Chapman S.B."/>
            <person name="Chen Z."/>
            <person name="Freedman E."/>
            <person name="Gellesch M."/>
            <person name="Goldberg J."/>
            <person name="Griggs A."/>
            <person name="Gujja S."/>
            <person name="Heilman E."/>
            <person name="Heiman D."/>
            <person name="Howarth C."/>
            <person name="Mehta T."/>
            <person name="Neiman D."/>
            <person name="Pearson M."/>
            <person name="Roberts A."/>
            <person name="Saif S."/>
            <person name="Shea T."/>
            <person name="Shenoy N."/>
            <person name="Sisk P."/>
            <person name="Stolte C."/>
            <person name="Sykes S."/>
            <person name="White J."/>
            <person name="Yandava C."/>
            <person name="Haas B."/>
            <person name="Nusbaum C."/>
            <person name="Birren B."/>
        </authorList>
    </citation>
    <scope>NUCLEOTIDE SEQUENCE [LARGE SCALE GENOMIC DNA]</scope>
    <source>
        <strain evidence="3">ATCC 50818</strain>
    </source>
</reference>
<proteinExistence type="predicted"/>
<dbReference type="GO" id="GO:0035256">
    <property type="term" value="F:G protein-coupled glutamate receptor binding"/>
    <property type="evidence" value="ECO:0007669"/>
    <property type="project" value="InterPro"/>
</dbReference>
<dbReference type="KEGG" id="sre:PTSG_00432"/>
<dbReference type="RefSeq" id="XP_004998981.1">
    <property type="nucleotide sequence ID" value="XM_004998924.1"/>
</dbReference>
<dbReference type="SUPFAM" id="SSF50729">
    <property type="entry name" value="PH domain-like"/>
    <property type="match status" value="1"/>
</dbReference>
<dbReference type="eggNOG" id="ENOG502QR3K">
    <property type="taxonomic scope" value="Eukaryota"/>
</dbReference>
<feature type="compositionally biased region" description="Low complexity" evidence="1">
    <location>
        <begin position="247"/>
        <end position="257"/>
    </location>
</feature>
<dbReference type="Gene3D" id="2.30.29.30">
    <property type="entry name" value="Pleckstrin-homology domain (PH domain)/Phosphotyrosine-binding domain (PTB)"/>
    <property type="match status" value="1"/>
</dbReference>
<dbReference type="FunCoup" id="F2TWG6">
    <property type="interactions" value="408"/>
</dbReference>
<dbReference type="InParanoid" id="F2TWG6"/>
<feature type="region of interest" description="Disordered" evidence="1">
    <location>
        <begin position="240"/>
        <end position="266"/>
    </location>
</feature>
<dbReference type="SMART" id="SM00461">
    <property type="entry name" value="WH1"/>
    <property type="match status" value="1"/>
</dbReference>
<dbReference type="InterPro" id="IPR000697">
    <property type="entry name" value="WH1/EVH1_dom"/>
</dbReference>
<name>F2TWG6_SALR5</name>
<feature type="region of interest" description="Disordered" evidence="1">
    <location>
        <begin position="113"/>
        <end position="165"/>
    </location>
</feature>
<gene>
    <name evidence="3" type="ORF">PTSG_00432</name>
</gene>
<dbReference type="OrthoDB" id="9983798at2759"/>
<feature type="domain" description="WH1" evidence="2">
    <location>
        <begin position="1"/>
        <end position="111"/>
    </location>
</feature>
<accession>F2TWG6</accession>